<dbReference type="GO" id="GO:0008907">
    <property type="term" value="F:integrase activity"/>
    <property type="evidence" value="ECO:0007669"/>
    <property type="project" value="InterPro"/>
</dbReference>
<dbReference type="InterPro" id="IPR010998">
    <property type="entry name" value="Integrase_recombinase_N"/>
</dbReference>
<gene>
    <name evidence="9" type="ORF">WP8W18C01_11410</name>
</gene>
<dbReference type="InterPro" id="IPR002104">
    <property type="entry name" value="Integrase_catalytic"/>
</dbReference>
<dbReference type="Pfam" id="PF00589">
    <property type="entry name" value="Phage_integrase"/>
    <property type="match status" value="1"/>
</dbReference>
<dbReference type="Pfam" id="PF02899">
    <property type="entry name" value="Phage_int_SAM_1"/>
    <property type="match status" value="1"/>
</dbReference>
<dbReference type="InterPro" id="IPR044068">
    <property type="entry name" value="CB"/>
</dbReference>
<dbReference type="InterPro" id="IPR015094">
    <property type="entry name" value="Integrase_lambda-typ_DNA-bd_N"/>
</dbReference>
<proteinExistence type="inferred from homology"/>
<dbReference type="SUPFAM" id="SSF54171">
    <property type="entry name" value="DNA-binding domain"/>
    <property type="match status" value="1"/>
</dbReference>
<dbReference type="GO" id="GO:0006310">
    <property type="term" value="P:DNA recombination"/>
    <property type="evidence" value="ECO:0007669"/>
    <property type="project" value="UniProtKB-KW"/>
</dbReference>
<dbReference type="GO" id="GO:0003677">
    <property type="term" value="F:DNA binding"/>
    <property type="evidence" value="ECO:0007669"/>
    <property type="project" value="UniProtKB-UniRule"/>
</dbReference>
<dbReference type="InterPro" id="IPR004107">
    <property type="entry name" value="Integrase_SAM-like_N"/>
</dbReference>
<dbReference type="InterPro" id="IPR011010">
    <property type="entry name" value="DNA_brk_join_enz"/>
</dbReference>
<dbReference type="Pfam" id="PF09003">
    <property type="entry name" value="Arm-DNA-bind_1"/>
    <property type="match status" value="1"/>
</dbReference>
<evidence type="ECO:0000256" key="1">
    <source>
        <dbReference type="ARBA" id="ARBA00008857"/>
    </source>
</evidence>
<dbReference type="Gene3D" id="1.10.150.130">
    <property type="match status" value="1"/>
</dbReference>
<keyword evidence="4" id="KW-0233">DNA recombination</keyword>
<evidence type="ECO:0000259" key="7">
    <source>
        <dbReference type="PROSITE" id="PS51898"/>
    </source>
</evidence>
<dbReference type="AlphaFoldDB" id="A0A6S5TEN2"/>
<keyword evidence="2" id="KW-0229">DNA integration</keyword>
<dbReference type="PROSITE" id="PS51898">
    <property type="entry name" value="TYR_RECOMBINASE"/>
    <property type="match status" value="1"/>
</dbReference>
<dbReference type="PROSITE" id="PS51900">
    <property type="entry name" value="CB"/>
    <property type="match status" value="1"/>
</dbReference>
<sequence length="368" mass="41732">MAPRPRNPGSKDLPPNLYRKTDKRNGVTYYTYRDPISNRMFGLGSDKAKAIAEAVAANMALQMAPPTLAARITPEPSVQDRPFREWLGEYQLILDGRELSPATLRNVRMRLKRLEEAFGGRGIRSMTTMDIADYLSGFVKEGKAQMARAMRSLLRDLFMEAVGRGWAESNPVEVTRPARVKIKRQRLTLEIWKAIYEEAKQPWLKRAMELAILTGQRREDIANFVFKDEVDGFLQVVQSKTGARLRLSTSITLECVGLNLGEVIRRCRDRVLSKHLVHHHRTISRAKAGSPIMLDTISKEFAEARDRAAAKLGLDFGPNPPTFHEQRSLAARVHDEEGRDAQRLLGHRSAKMTELYRDSRGAEWIDVA</sequence>
<protein>
    <submittedName>
        <fullName evidence="9">Integrase</fullName>
    </submittedName>
</protein>
<feature type="domain" description="Tyr recombinase" evidence="7">
    <location>
        <begin position="182"/>
        <end position="368"/>
    </location>
</feature>
<comment type="similarity">
    <text evidence="1">Belongs to the 'phage' integrase family.</text>
</comment>
<dbReference type="SUPFAM" id="SSF56349">
    <property type="entry name" value="DNA breaking-rejoining enzymes"/>
    <property type="match status" value="1"/>
</dbReference>
<dbReference type="Proteomes" id="UP000515680">
    <property type="component" value="Chromosome"/>
</dbReference>
<dbReference type="EMBL" id="AP022227">
    <property type="protein sequence ID" value="BBT38800.1"/>
    <property type="molecule type" value="Genomic_DNA"/>
</dbReference>
<feature type="region of interest" description="Disordered" evidence="6">
    <location>
        <begin position="1"/>
        <end position="21"/>
    </location>
</feature>
<evidence type="ECO:0000256" key="4">
    <source>
        <dbReference type="ARBA" id="ARBA00023172"/>
    </source>
</evidence>
<accession>A0A6S5TEN2</accession>
<evidence type="ECO:0000256" key="2">
    <source>
        <dbReference type="ARBA" id="ARBA00022908"/>
    </source>
</evidence>
<evidence type="ECO:0000259" key="8">
    <source>
        <dbReference type="PROSITE" id="PS51900"/>
    </source>
</evidence>
<feature type="domain" description="Core-binding (CB)" evidence="8">
    <location>
        <begin position="81"/>
        <end position="162"/>
    </location>
</feature>
<dbReference type="Gene3D" id="3.30.160.60">
    <property type="entry name" value="Classic Zinc Finger"/>
    <property type="match status" value="1"/>
</dbReference>
<evidence type="ECO:0000256" key="3">
    <source>
        <dbReference type="ARBA" id="ARBA00023125"/>
    </source>
</evidence>
<evidence type="ECO:0000256" key="5">
    <source>
        <dbReference type="PROSITE-ProRule" id="PRU01248"/>
    </source>
</evidence>
<evidence type="ECO:0000313" key="9">
    <source>
        <dbReference type="EMBL" id="BBT38800.1"/>
    </source>
</evidence>
<dbReference type="RefSeq" id="WP_182819079.1">
    <property type="nucleotide sequence ID" value="NZ_AP022227.1"/>
</dbReference>
<name>A0A6S5TEN2_PSEPU</name>
<dbReference type="InterPro" id="IPR016177">
    <property type="entry name" value="DNA-bd_dom_sf"/>
</dbReference>
<dbReference type="Gene3D" id="1.10.443.10">
    <property type="entry name" value="Intergrase catalytic core"/>
    <property type="match status" value="1"/>
</dbReference>
<evidence type="ECO:0000313" key="10">
    <source>
        <dbReference type="Proteomes" id="UP000515680"/>
    </source>
</evidence>
<dbReference type="InterPro" id="IPR013762">
    <property type="entry name" value="Integrase-like_cat_sf"/>
</dbReference>
<keyword evidence="3 5" id="KW-0238">DNA-binding</keyword>
<evidence type="ECO:0000256" key="6">
    <source>
        <dbReference type="SAM" id="MobiDB-lite"/>
    </source>
</evidence>
<organism evidence="9 10">
    <name type="scientific">Pseudomonas putida</name>
    <name type="common">Arthrobacter siderocapsulatus</name>
    <dbReference type="NCBI Taxonomy" id="303"/>
    <lineage>
        <taxon>Bacteria</taxon>
        <taxon>Pseudomonadati</taxon>
        <taxon>Pseudomonadota</taxon>
        <taxon>Gammaproteobacteria</taxon>
        <taxon>Pseudomonadales</taxon>
        <taxon>Pseudomonadaceae</taxon>
        <taxon>Pseudomonas</taxon>
    </lineage>
</organism>
<reference evidence="9 10" key="1">
    <citation type="submission" date="2019-12" db="EMBL/GenBank/DDBJ databases">
        <title>complete genome sequences of Pseudomonas putida str. WP8-W18-CRE-01 isolated from wastewater treatment plant effluent.</title>
        <authorList>
            <person name="Sekizuka T."/>
            <person name="Itokawa K."/>
            <person name="Yatsu K."/>
            <person name="Inamine Y."/>
            <person name="Kuroda M."/>
        </authorList>
    </citation>
    <scope>NUCLEOTIDE SEQUENCE [LARGE SCALE GENOMIC DNA]</scope>
    <source>
        <strain evidence="9 10">WP8-W18-CRE-01</strain>
    </source>
</reference>